<dbReference type="OrthoDB" id="597977at2"/>
<reference evidence="3" key="1">
    <citation type="submission" date="2016-10" db="EMBL/GenBank/DDBJ databases">
        <authorList>
            <person name="Varghese N."/>
            <person name="Submissions S."/>
        </authorList>
    </citation>
    <scope>NUCLEOTIDE SEQUENCE [LARGE SCALE GENOMIC DNA]</scope>
    <source>
        <strain evidence="3">DSM 25329</strain>
    </source>
</reference>
<name>A0A1G6Y6I5_9BACT</name>
<dbReference type="Proteomes" id="UP000198748">
    <property type="component" value="Unassembled WGS sequence"/>
</dbReference>
<sequence length="112" mass="12902">MENPFSIIDKRLDRIESLVLELTSKGAQPIPQNTPDLLSIDEAVLLLNLAKPTVYNLVSSGKIPVMKKSKRLYFSRDELLKWLRTGRRKTVEEIEEEARGYVVGNDYRRAKK</sequence>
<proteinExistence type="predicted"/>
<organism evidence="2 3">
    <name type="scientific">Dyadobacter soli</name>
    <dbReference type="NCBI Taxonomy" id="659014"/>
    <lineage>
        <taxon>Bacteria</taxon>
        <taxon>Pseudomonadati</taxon>
        <taxon>Bacteroidota</taxon>
        <taxon>Cytophagia</taxon>
        <taxon>Cytophagales</taxon>
        <taxon>Spirosomataceae</taxon>
        <taxon>Dyadobacter</taxon>
    </lineage>
</organism>
<dbReference type="InterPro" id="IPR041657">
    <property type="entry name" value="HTH_17"/>
</dbReference>
<dbReference type="STRING" id="659014.SAMN04487996_102366"/>
<dbReference type="RefSeq" id="WP_090146942.1">
    <property type="nucleotide sequence ID" value="NZ_FNAN01000002.1"/>
</dbReference>
<accession>A0A1G6Y6I5</accession>
<keyword evidence="3" id="KW-1185">Reference proteome</keyword>
<feature type="domain" description="Helix-turn-helix" evidence="1">
    <location>
        <begin position="37"/>
        <end position="86"/>
    </location>
</feature>
<protein>
    <submittedName>
        <fullName evidence="2">Transcriptional regulator, AlpA family</fullName>
    </submittedName>
</protein>
<dbReference type="Pfam" id="PF12728">
    <property type="entry name" value="HTH_17"/>
    <property type="match status" value="1"/>
</dbReference>
<dbReference type="InterPro" id="IPR009061">
    <property type="entry name" value="DNA-bd_dom_put_sf"/>
</dbReference>
<gene>
    <name evidence="2" type="ORF">SAMN04487996_102366</name>
</gene>
<dbReference type="EMBL" id="FNAN01000002">
    <property type="protein sequence ID" value="SDD86104.1"/>
    <property type="molecule type" value="Genomic_DNA"/>
</dbReference>
<dbReference type="InterPro" id="IPR010093">
    <property type="entry name" value="SinI_DNA-bd"/>
</dbReference>
<dbReference type="GO" id="GO:0003677">
    <property type="term" value="F:DNA binding"/>
    <property type="evidence" value="ECO:0007669"/>
    <property type="project" value="InterPro"/>
</dbReference>
<dbReference type="SUPFAM" id="SSF46955">
    <property type="entry name" value="Putative DNA-binding domain"/>
    <property type="match status" value="1"/>
</dbReference>
<dbReference type="AlphaFoldDB" id="A0A1G6Y6I5"/>
<evidence type="ECO:0000313" key="3">
    <source>
        <dbReference type="Proteomes" id="UP000198748"/>
    </source>
</evidence>
<dbReference type="NCBIfam" id="TIGR01764">
    <property type="entry name" value="excise"/>
    <property type="match status" value="1"/>
</dbReference>
<evidence type="ECO:0000313" key="2">
    <source>
        <dbReference type="EMBL" id="SDD86104.1"/>
    </source>
</evidence>
<evidence type="ECO:0000259" key="1">
    <source>
        <dbReference type="Pfam" id="PF12728"/>
    </source>
</evidence>
<dbReference type="PROSITE" id="PS50096">
    <property type="entry name" value="IQ"/>
    <property type="match status" value="1"/>
</dbReference>